<keyword evidence="2" id="KW-1133">Transmembrane helix</keyword>
<sequence>MFDEENESLYHTHKRDKNRLRMMELDLFSEQLGHIAAVAAFLGSNSWFGLLEAVDLGPLTSKNQTVWTYFYFFFASIGFACCSIAAVCSTFVMIYGTQKAIRGSKLQIEKTITEMYLYRKQLVKVMITAVVANVLMAATVQLARGGEREEDYISMSRKGLGRRGGRRGEGKGKGKGKGR</sequence>
<evidence type="ECO:0000256" key="1">
    <source>
        <dbReference type="SAM" id="MobiDB-lite"/>
    </source>
</evidence>
<dbReference type="AlphaFoldDB" id="A0A9W6ZPH8"/>
<proteinExistence type="predicted"/>
<keyword evidence="4" id="KW-1185">Reference proteome</keyword>
<protein>
    <submittedName>
        <fullName evidence="3">Uncharacterized protein</fullName>
    </submittedName>
</protein>
<feature type="transmembrane region" description="Helical" evidence="2">
    <location>
        <begin position="122"/>
        <end position="143"/>
    </location>
</feature>
<keyword evidence="2" id="KW-0472">Membrane</keyword>
<dbReference type="OrthoDB" id="200712at2759"/>
<reference evidence="3" key="1">
    <citation type="submission" date="2022-07" db="EMBL/GenBank/DDBJ databases">
        <title>Genome analysis of Parmales, a sister group of diatoms, reveals the evolutionary specialization of diatoms from phago-mixotrophs to photoautotrophs.</title>
        <authorList>
            <person name="Ban H."/>
            <person name="Sato S."/>
            <person name="Yoshikawa S."/>
            <person name="Kazumasa Y."/>
            <person name="Nakamura Y."/>
            <person name="Ichinomiya M."/>
            <person name="Saitoh K."/>
            <person name="Sato N."/>
            <person name="Blanc-Mathieu R."/>
            <person name="Endo H."/>
            <person name="Kuwata A."/>
            <person name="Ogata H."/>
        </authorList>
    </citation>
    <scope>NUCLEOTIDE SEQUENCE</scope>
</reference>
<keyword evidence="2" id="KW-0812">Transmembrane</keyword>
<feature type="region of interest" description="Disordered" evidence="1">
    <location>
        <begin position="154"/>
        <end position="179"/>
    </location>
</feature>
<organism evidence="3 4">
    <name type="scientific">Triparma retinervis</name>
    <dbReference type="NCBI Taxonomy" id="2557542"/>
    <lineage>
        <taxon>Eukaryota</taxon>
        <taxon>Sar</taxon>
        <taxon>Stramenopiles</taxon>
        <taxon>Ochrophyta</taxon>
        <taxon>Bolidophyceae</taxon>
        <taxon>Parmales</taxon>
        <taxon>Triparmaceae</taxon>
        <taxon>Triparma</taxon>
    </lineage>
</organism>
<evidence type="ECO:0000313" key="4">
    <source>
        <dbReference type="Proteomes" id="UP001165082"/>
    </source>
</evidence>
<gene>
    <name evidence="3" type="ORF">TrRE_jg8799</name>
</gene>
<dbReference type="EMBL" id="BRXZ01000776">
    <property type="protein sequence ID" value="GMH53665.1"/>
    <property type="molecule type" value="Genomic_DNA"/>
</dbReference>
<evidence type="ECO:0000313" key="3">
    <source>
        <dbReference type="EMBL" id="GMH53665.1"/>
    </source>
</evidence>
<comment type="caution">
    <text evidence="3">The sequence shown here is derived from an EMBL/GenBank/DDBJ whole genome shotgun (WGS) entry which is preliminary data.</text>
</comment>
<accession>A0A9W6ZPH8</accession>
<name>A0A9W6ZPH8_9STRA</name>
<feature type="transmembrane region" description="Helical" evidence="2">
    <location>
        <begin position="27"/>
        <end position="48"/>
    </location>
</feature>
<evidence type="ECO:0000256" key="2">
    <source>
        <dbReference type="SAM" id="Phobius"/>
    </source>
</evidence>
<feature type="transmembrane region" description="Helical" evidence="2">
    <location>
        <begin position="68"/>
        <end position="95"/>
    </location>
</feature>
<dbReference type="Proteomes" id="UP001165082">
    <property type="component" value="Unassembled WGS sequence"/>
</dbReference>